<dbReference type="RefSeq" id="WP_095660519.1">
    <property type="nucleotide sequence ID" value="NZ_BAAAKB010000032.1"/>
</dbReference>
<dbReference type="Proteomes" id="UP000217209">
    <property type="component" value="Chromosome"/>
</dbReference>
<organism evidence="2 3">
    <name type="scientific">Corynebacterium glaucum</name>
    <dbReference type="NCBI Taxonomy" id="187491"/>
    <lineage>
        <taxon>Bacteria</taxon>
        <taxon>Bacillati</taxon>
        <taxon>Actinomycetota</taxon>
        <taxon>Actinomycetes</taxon>
        <taxon>Mycobacteriales</taxon>
        <taxon>Corynebacteriaceae</taxon>
        <taxon>Corynebacterium</taxon>
    </lineage>
</organism>
<dbReference type="Pfam" id="PF01926">
    <property type="entry name" value="MMR_HSR1"/>
    <property type="match status" value="1"/>
</dbReference>
<dbReference type="AlphaFoldDB" id="A0A1Q2HYF0"/>
<feature type="domain" description="G" evidence="1">
    <location>
        <begin position="50"/>
        <end position="198"/>
    </location>
</feature>
<evidence type="ECO:0000259" key="1">
    <source>
        <dbReference type="Pfam" id="PF01926"/>
    </source>
</evidence>
<dbReference type="EMBL" id="CP019688">
    <property type="protein sequence ID" value="AQQ15896.1"/>
    <property type="molecule type" value="Genomic_DNA"/>
</dbReference>
<proteinExistence type="predicted"/>
<name>A0A1Q2HYF0_9CORY</name>
<protein>
    <submittedName>
        <fullName evidence="2">Isoniazid-induced protein IniC</fullName>
    </submittedName>
</protein>
<accession>A0A1Q2HYF0</accession>
<dbReference type="KEGG" id="cgv:CGLAU_09725"/>
<keyword evidence="3" id="KW-1185">Reference proteome</keyword>
<dbReference type="OrthoDB" id="4379468at2"/>
<dbReference type="SUPFAM" id="SSF52540">
    <property type="entry name" value="P-loop containing nucleoside triphosphate hydrolases"/>
    <property type="match status" value="1"/>
</dbReference>
<gene>
    <name evidence="2" type="primary">iniC</name>
    <name evidence="2" type="ORF">CGLAU_09725</name>
</gene>
<evidence type="ECO:0000313" key="2">
    <source>
        <dbReference type="EMBL" id="AQQ15896.1"/>
    </source>
</evidence>
<dbReference type="InterPro" id="IPR006073">
    <property type="entry name" value="GTP-bd"/>
</dbReference>
<dbReference type="InterPro" id="IPR027417">
    <property type="entry name" value="P-loop_NTPase"/>
</dbReference>
<reference evidence="2 3" key="1">
    <citation type="submission" date="2016-12" db="EMBL/GenBank/DDBJ databases">
        <authorList>
            <person name="Song W.-J."/>
            <person name="Kurnit D.M."/>
        </authorList>
    </citation>
    <scope>NUCLEOTIDE SEQUENCE [LARGE SCALE GENOMIC DNA]</scope>
    <source>
        <strain evidence="2 3">DSM 30827</strain>
    </source>
</reference>
<dbReference type="Gene3D" id="3.40.50.300">
    <property type="entry name" value="P-loop containing nucleotide triphosphate hydrolases"/>
    <property type="match status" value="1"/>
</dbReference>
<dbReference type="GO" id="GO:0005525">
    <property type="term" value="F:GTP binding"/>
    <property type="evidence" value="ECO:0007669"/>
    <property type="project" value="InterPro"/>
</dbReference>
<sequence length="486" mass="52563">MTAAPNQAHRQSTESLNVLLRQSIEALAQGGPNTQHAANELRELVSSPPRVAVIGRLKAGKSTLVNAMTETRIAATGSLECTMTVTIYDEGAPARADIIGLDGKVNTVPLGGNVLTDLGRPVDEVDYVRQFVPIARLRDLGIIDTPGTATLTVENEARTRRMLIDGSKDTQRASSWADAVLFLSDSAPRDDERAFIAELGMTPLTTVGVLSRADSFGPGAFGHEDPLEMANRYADRIGEQLGASVGVVVPLSGLLAESALTGRVNGALARDLAALASLDREQLIDFIEFPDPSRVVEGFNAAQRDELLDVMGEYGLVYGRSVAAEHGPGGLLQWMRQTSGIDRLTEIITQSMPYYATLQRAVRIVDALESLANQPEIRDHVLWVQSVLQSQPQMNDVMLYRSFKNTVADSPDSRLIPQLRAVIQGATPAQKVGMPADAPAERVTVTLRQELAELRELAMTPLSAAEDDAREHLIVAYQAAWKQLNT</sequence>
<evidence type="ECO:0000313" key="3">
    <source>
        <dbReference type="Proteomes" id="UP000217209"/>
    </source>
</evidence>